<comment type="caution">
    <text evidence="2">The sequence shown here is derived from an EMBL/GenBank/DDBJ whole genome shotgun (WGS) entry which is preliminary data.</text>
</comment>
<reference evidence="2" key="1">
    <citation type="submission" date="2020-09" db="EMBL/GenBank/DDBJ databases">
        <title>Genome-Enabled Discovery of Anthraquinone Biosynthesis in Senna tora.</title>
        <authorList>
            <person name="Kang S.-H."/>
            <person name="Pandey R.P."/>
            <person name="Lee C.-M."/>
            <person name="Sim J.-S."/>
            <person name="Jeong J.-T."/>
            <person name="Choi B.-S."/>
            <person name="Jung M."/>
            <person name="Ginzburg D."/>
            <person name="Zhao K."/>
            <person name="Won S.Y."/>
            <person name="Oh T.-J."/>
            <person name="Yu Y."/>
            <person name="Kim N.-H."/>
            <person name="Lee O.R."/>
            <person name="Lee T.-H."/>
            <person name="Bashyal P."/>
            <person name="Kim T.-S."/>
            <person name="Lee W.-H."/>
            <person name="Kawkins C."/>
            <person name="Kim C.-K."/>
            <person name="Kim J.S."/>
            <person name="Ahn B.O."/>
            <person name="Rhee S.Y."/>
            <person name="Sohng J.K."/>
        </authorList>
    </citation>
    <scope>NUCLEOTIDE SEQUENCE</scope>
    <source>
        <tissue evidence="2">Leaf</tissue>
    </source>
</reference>
<evidence type="ECO:0000313" key="3">
    <source>
        <dbReference type="Proteomes" id="UP000634136"/>
    </source>
</evidence>
<dbReference type="AlphaFoldDB" id="A0A834T4Y1"/>
<keyword evidence="2" id="KW-0812">Transmembrane</keyword>
<proteinExistence type="predicted"/>
<evidence type="ECO:0000256" key="1">
    <source>
        <dbReference type="SAM" id="MobiDB-lite"/>
    </source>
</evidence>
<keyword evidence="2" id="KW-0472">Membrane</keyword>
<protein>
    <submittedName>
        <fullName evidence="2">Putative transmembrane protein</fullName>
    </submittedName>
</protein>
<sequence length="161" mass="18097">MNTKSNRYFWALSDNDSPPVLAVPEMEVQSSGRHQRPGEANVKQALQLMLLFLAVCSWLLYQIDIDSRDHFGVVVLLGRKGITTSCLNHIALVDSAKEDSRLNHVKSRSDGAQVGEPLHDDEHSREEDKLDDSIDGVYSFHDQSGVPPQAKISSFYFWRGN</sequence>
<keyword evidence="3" id="KW-1185">Reference proteome</keyword>
<accession>A0A834T4Y1</accession>
<evidence type="ECO:0000313" key="2">
    <source>
        <dbReference type="EMBL" id="KAF7813872.1"/>
    </source>
</evidence>
<organism evidence="2 3">
    <name type="scientific">Senna tora</name>
    <dbReference type="NCBI Taxonomy" id="362788"/>
    <lineage>
        <taxon>Eukaryota</taxon>
        <taxon>Viridiplantae</taxon>
        <taxon>Streptophyta</taxon>
        <taxon>Embryophyta</taxon>
        <taxon>Tracheophyta</taxon>
        <taxon>Spermatophyta</taxon>
        <taxon>Magnoliopsida</taxon>
        <taxon>eudicotyledons</taxon>
        <taxon>Gunneridae</taxon>
        <taxon>Pentapetalae</taxon>
        <taxon>rosids</taxon>
        <taxon>fabids</taxon>
        <taxon>Fabales</taxon>
        <taxon>Fabaceae</taxon>
        <taxon>Caesalpinioideae</taxon>
        <taxon>Cassia clade</taxon>
        <taxon>Senna</taxon>
    </lineage>
</organism>
<name>A0A834T4Y1_9FABA</name>
<feature type="compositionally biased region" description="Basic and acidic residues" evidence="1">
    <location>
        <begin position="117"/>
        <end position="129"/>
    </location>
</feature>
<dbReference type="Proteomes" id="UP000634136">
    <property type="component" value="Unassembled WGS sequence"/>
</dbReference>
<feature type="region of interest" description="Disordered" evidence="1">
    <location>
        <begin position="104"/>
        <end position="129"/>
    </location>
</feature>
<dbReference type="EMBL" id="JAAIUW010000010">
    <property type="protein sequence ID" value="KAF7813872.1"/>
    <property type="molecule type" value="Genomic_DNA"/>
</dbReference>
<gene>
    <name evidence="2" type="ORF">G2W53_034848</name>
</gene>